<dbReference type="KEGG" id="trs:Terro_2972"/>
<dbReference type="Proteomes" id="UP000006056">
    <property type="component" value="Chromosome"/>
</dbReference>
<evidence type="ECO:0000313" key="1">
    <source>
        <dbReference type="EMBL" id="AFL89204.1"/>
    </source>
</evidence>
<accession>I3ZIY6</accession>
<evidence type="ECO:0000313" key="2">
    <source>
        <dbReference type="Proteomes" id="UP000006056"/>
    </source>
</evidence>
<name>I3ZIY6_TERRK</name>
<dbReference type="RefSeq" id="WP_014786468.1">
    <property type="nucleotide sequence ID" value="NC_018014.1"/>
</dbReference>
<reference evidence="1 2" key="1">
    <citation type="submission" date="2012-06" db="EMBL/GenBank/DDBJ databases">
        <title>Complete genome of Terriglobus roseus DSM 18391.</title>
        <authorList>
            <consortium name="US DOE Joint Genome Institute (JGI-PGF)"/>
            <person name="Lucas S."/>
            <person name="Copeland A."/>
            <person name="Lapidus A."/>
            <person name="Glavina del Rio T."/>
            <person name="Dalin E."/>
            <person name="Tice H."/>
            <person name="Bruce D."/>
            <person name="Goodwin L."/>
            <person name="Pitluck S."/>
            <person name="Peters L."/>
            <person name="Mikhailova N."/>
            <person name="Munk A.C.C."/>
            <person name="Kyrpides N."/>
            <person name="Mavromatis K."/>
            <person name="Ivanova N."/>
            <person name="Brettin T."/>
            <person name="Detter J.C."/>
            <person name="Han C."/>
            <person name="Larimer F."/>
            <person name="Land M."/>
            <person name="Hauser L."/>
            <person name="Markowitz V."/>
            <person name="Cheng J.-F."/>
            <person name="Hugenholtz P."/>
            <person name="Woyke T."/>
            <person name="Wu D."/>
            <person name="Brambilla E."/>
            <person name="Klenk H.-P."/>
            <person name="Eisen J.A."/>
        </authorList>
    </citation>
    <scope>NUCLEOTIDE SEQUENCE [LARGE SCALE GENOMIC DNA]</scope>
    <source>
        <strain evidence="2">DSM 18391 / NRRL B-41598 / KBS 63</strain>
    </source>
</reference>
<proteinExistence type="predicted"/>
<dbReference type="EMBL" id="CP003379">
    <property type="protein sequence ID" value="AFL89204.1"/>
    <property type="molecule type" value="Genomic_DNA"/>
</dbReference>
<keyword evidence="2" id="KW-1185">Reference proteome</keyword>
<protein>
    <submittedName>
        <fullName evidence="1">Uncharacterized protein</fullName>
    </submittedName>
</protein>
<dbReference type="HOGENOM" id="CLU_2208782_0_0_0"/>
<dbReference type="AlphaFoldDB" id="I3ZIY6"/>
<organism evidence="1 2">
    <name type="scientific">Terriglobus roseus (strain DSM 18391 / NRRL B-41598 / KBS 63)</name>
    <dbReference type="NCBI Taxonomy" id="926566"/>
    <lineage>
        <taxon>Bacteria</taxon>
        <taxon>Pseudomonadati</taxon>
        <taxon>Acidobacteriota</taxon>
        <taxon>Terriglobia</taxon>
        <taxon>Terriglobales</taxon>
        <taxon>Acidobacteriaceae</taxon>
        <taxon>Terriglobus</taxon>
    </lineage>
</organism>
<sequence>MPGVNDIINDLTSISGAQYVKVNAGPPSSRKTGHQLAFEALQGQAGQVAAILRQNPVPNRDQKENINAQFLAMKKNVGLYCVKTDNTRDVLKAFNNAETEWQVLSGQ</sequence>
<gene>
    <name evidence="1" type="ordered locus">Terro_2972</name>
</gene>